<feature type="non-terminal residue" evidence="2">
    <location>
        <position position="40"/>
    </location>
</feature>
<feature type="region of interest" description="Disordered" evidence="1">
    <location>
        <begin position="1"/>
        <end position="40"/>
    </location>
</feature>
<dbReference type="EMBL" id="FJ774860">
    <property type="protein sequence ID" value="ACY66581.1"/>
    <property type="molecule type" value="mRNA"/>
</dbReference>
<reference evidence="2" key="1">
    <citation type="submission" date="2009-02" db="EMBL/GenBank/DDBJ databases">
        <title>Construction of SSH cDNA library from hemocytes of Scylla paramamosain LPS-challenged.</title>
        <authorList>
            <person name="Wang K.J."/>
            <person name="Chen F.Y."/>
            <person name="Bo J."/>
            <person name="Ren H.L."/>
        </authorList>
    </citation>
    <scope>NUCLEOTIDE SEQUENCE</scope>
</reference>
<evidence type="ECO:0000313" key="2">
    <source>
        <dbReference type="EMBL" id="ACY66581.1"/>
    </source>
</evidence>
<proteinExistence type="evidence at transcript level"/>
<protein>
    <submittedName>
        <fullName evidence="2">Uncharacterized protein</fullName>
    </submittedName>
</protein>
<accession>D2DT21</accession>
<organism evidence="2">
    <name type="scientific">Scylla paramamosain</name>
    <name type="common">Mud crab</name>
    <dbReference type="NCBI Taxonomy" id="85552"/>
    <lineage>
        <taxon>Eukaryota</taxon>
        <taxon>Metazoa</taxon>
        <taxon>Ecdysozoa</taxon>
        <taxon>Arthropoda</taxon>
        <taxon>Crustacea</taxon>
        <taxon>Multicrustacea</taxon>
        <taxon>Malacostraca</taxon>
        <taxon>Eumalacostraca</taxon>
        <taxon>Eucarida</taxon>
        <taxon>Decapoda</taxon>
        <taxon>Pleocyemata</taxon>
        <taxon>Brachyura</taxon>
        <taxon>Eubrachyura</taxon>
        <taxon>Portunoidea</taxon>
        <taxon>Portunidae</taxon>
        <taxon>Portuninae</taxon>
        <taxon>Scylla</taxon>
    </lineage>
</organism>
<name>D2DT21_SCYPA</name>
<evidence type="ECO:0000256" key="1">
    <source>
        <dbReference type="SAM" id="MobiDB-lite"/>
    </source>
</evidence>
<dbReference type="AlphaFoldDB" id="D2DT21"/>
<sequence length="40" mass="4212">MEGIGSGWMERVDSGRSGGFCSSGDHRGALQSPADGQHEY</sequence>